<evidence type="ECO:0000313" key="3">
    <source>
        <dbReference type="EMBL" id="MBQ0936660.1"/>
    </source>
</evidence>
<dbReference type="PANTHER" id="PTHR37946:SF1">
    <property type="entry name" value="SLL1969 PROTEIN"/>
    <property type="match status" value="1"/>
</dbReference>
<dbReference type="Pfam" id="PF00561">
    <property type="entry name" value="Abhydrolase_1"/>
    <property type="match status" value="1"/>
</dbReference>
<feature type="domain" description="AB hydrolase-1" evidence="2">
    <location>
        <begin position="118"/>
        <end position="216"/>
    </location>
</feature>
<keyword evidence="1" id="KW-0472">Membrane</keyword>
<reference evidence="3 4" key="1">
    <citation type="submission" date="2021-04" db="EMBL/GenBank/DDBJ databases">
        <title>The genome sequence of type strain Ideonella paludis KCTC 32238.</title>
        <authorList>
            <person name="Liu Y."/>
        </authorList>
    </citation>
    <scope>NUCLEOTIDE SEQUENCE [LARGE SCALE GENOMIC DNA]</scope>
    <source>
        <strain evidence="3 4">KCTC 32238</strain>
    </source>
</reference>
<comment type="caution">
    <text evidence="3">The sequence shown here is derived from an EMBL/GenBank/DDBJ whole genome shotgun (WGS) entry which is preliminary data.</text>
</comment>
<evidence type="ECO:0000259" key="2">
    <source>
        <dbReference type="Pfam" id="PF00561"/>
    </source>
</evidence>
<name>A0ABS5DZS0_9BURK</name>
<dbReference type="Gene3D" id="3.40.50.1820">
    <property type="entry name" value="alpha/beta hydrolase"/>
    <property type="match status" value="1"/>
</dbReference>
<keyword evidence="4" id="KW-1185">Reference proteome</keyword>
<dbReference type="InterPro" id="IPR029058">
    <property type="entry name" value="AB_hydrolase_fold"/>
</dbReference>
<evidence type="ECO:0000313" key="4">
    <source>
        <dbReference type="Proteomes" id="UP000672097"/>
    </source>
</evidence>
<dbReference type="SUPFAM" id="SSF53474">
    <property type="entry name" value="alpha/beta-Hydrolases"/>
    <property type="match status" value="1"/>
</dbReference>
<dbReference type="PANTHER" id="PTHR37946">
    <property type="entry name" value="SLL1969 PROTEIN"/>
    <property type="match status" value="1"/>
</dbReference>
<dbReference type="InterPro" id="IPR000073">
    <property type="entry name" value="AB_hydrolase_1"/>
</dbReference>
<organism evidence="3 4">
    <name type="scientific">Ideonella paludis</name>
    <dbReference type="NCBI Taxonomy" id="1233411"/>
    <lineage>
        <taxon>Bacteria</taxon>
        <taxon>Pseudomonadati</taxon>
        <taxon>Pseudomonadota</taxon>
        <taxon>Betaproteobacteria</taxon>
        <taxon>Burkholderiales</taxon>
        <taxon>Sphaerotilaceae</taxon>
        <taxon>Ideonella</taxon>
    </lineage>
</organism>
<gene>
    <name evidence="3" type="ORF">KAK11_15110</name>
</gene>
<dbReference type="GO" id="GO:0016787">
    <property type="term" value="F:hydrolase activity"/>
    <property type="evidence" value="ECO:0007669"/>
    <property type="project" value="UniProtKB-KW"/>
</dbReference>
<feature type="transmembrane region" description="Helical" evidence="1">
    <location>
        <begin position="30"/>
        <end position="51"/>
    </location>
</feature>
<evidence type="ECO:0000256" key="1">
    <source>
        <dbReference type="SAM" id="Phobius"/>
    </source>
</evidence>
<sequence length="317" mass="34613">MLARLQVALVLVWLLAVAWGLHWALQLHASVLRALGVVALAVTWHALWLALTFALMSWRNRPDAAPKPSREECLRAWWGEVLAAPRVFAWQQPFRSRALPDDLAGASASETDAPKVGVVLVHGFVCNRGLWNPWMKRLRAQGVPYLAVNLEPVFGVIDDYTTVIEEAVQRVTEATGCAPVIVAHSMGGLAVRAWLRRYQADDRVASVVTIGTPHQGTWLAYWGSTPNARQMKPGGVWLTHLAADEPASRARRFVCCFSHCDNIVFPAMTAVLPGARAVLVRAAAHVDMVGRSEVFNEVLVAIKAAQAVAQSTGARQA</sequence>
<keyword evidence="3" id="KW-0378">Hydrolase</keyword>
<dbReference type="Proteomes" id="UP000672097">
    <property type="component" value="Unassembled WGS sequence"/>
</dbReference>
<keyword evidence="1" id="KW-0812">Transmembrane</keyword>
<protein>
    <submittedName>
        <fullName evidence="3">Alpha/beta fold hydrolase</fullName>
    </submittedName>
</protein>
<proteinExistence type="predicted"/>
<keyword evidence="1" id="KW-1133">Transmembrane helix</keyword>
<accession>A0ABS5DZS0</accession>
<dbReference type="EMBL" id="JAGQDG010000005">
    <property type="protein sequence ID" value="MBQ0936660.1"/>
    <property type="molecule type" value="Genomic_DNA"/>
</dbReference>